<name>A0ABN8YY58_RANTA</name>
<gene>
    <name evidence="1" type="ORF">MRATA1EN1_LOCUS15250</name>
</gene>
<evidence type="ECO:0000313" key="1">
    <source>
        <dbReference type="EMBL" id="CAI9166288.1"/>
    </source>
</evidence>
<dbReference type="EMBL" id="OX459961">
    <property type="protein sequence ID" value="CAI9166288.1"/>
    <property type="molecule type" value="Genomic_DNA"/>
</dbReference>
<dbReference type="Proteomes" id="UP001176941">
    <property type="component" value="Chromosome 25"/>
</dbReference>
<accession>A0ABN8YY58</accession>
<keyword evidence="2" id="KW-1185">Reference proteome</keyword>
<evidence type="ECO:0000313" key="2">
    <source>
        <dbReference type="Proteomes" id="UP001176941"/>
    </source>
</evidence>
<organism evidence="1 2">
    <name type="scientific">Rangifer tarandus platyrhynchus</name>
    <name type="common">Svalbard reindeer</name>
    <dbReference type="NCBI Taxonomy" id="3082113"/>
    <lineage>
        <taxon>Eukaryota</taxon>
        <taxon>Metazoa</taxon>
        <taxon>Chordata</taxon>
        <taxon>Craniata</taxon>
        <taxon>Vertebrata</taxon>
        <taxon>Euteleostomi</taxon>
        <taxon>Mammalia</taxon>
        <taxon>Eutheria</taxon>
        <taxon>Laurasiatheria</taxon>
        <taxon>Artiodactyla</taxon>
        <taxon>Ruminantia</taxon>
        <taxon>Pecora</taxon>
        <taxon>Cervidae</taxon>
        <taxon>Odocoileinae</taxon>
        <taxon>Rangifer</taxon>
    </lineage>
</organism>
<protein>
    <submittedName>
        <fullName evidence="1">Uncharacterized protein</fullName>
    </submittedName>
</protein>
<sequence>MSIESVKARAIVQLLAAGNKPSLFPLDSIFPFFWKMCQITAPGVLLFLCTPLLSPCPATFPSLPLLPRKDHPQVPESTSLLLLLSFPICFSNTNNSLCAGPSSGVHVSISF</sequence>
<reference evidence="1" key="1">
    <citation type="submission" date="2023-04" db="EMBL/GenBank/DDBJ databases">
        <authorList>
            <consortium name="ELIXIR-Norway"/>
        </authorList>
    </citation>
    <scope>NUCLEOTIDE SEQUENCE [LARGE SCALE GENOMIC DNA]</scope>
</reference>
<proteinExistence type="predicted"/>